<evidence type="ECO:0000313" key="3">
    <source>
        <dbReference type="Proteomes" id="UP000663852"/>
    </source>
</evidence>
<sequence>MDILHRCQCNWLPHIGTDEVWSIQIAIRYTRRLFLDKSHTRSNWSRLLDPIHSNINPTKLNALLRYATYDNLAVSYFIRPICGNWTYEKFRTTSMEDLLTDTSFETFAAFLDEVLDDDSSPGFMEDSHHRERIPSELNHFQEIEIIAGDDIPVNDINSQMGGVDNHNLVIDEVGLLPTQQQLPTQPTNKKQRSAAGKKKKEQKKKHSIEIIKIQNLYQQTILLPV</sequence>
<feature type="compositionally biased region" description="Low complexity" evidence="1">
    <location>
        <begin position="177"/>
        <end position="187"/>
    </location>
</feature>
<feature type="compositionally biased region" description="Basic residues" evidence="1">
    <location>
        <begin position="189"/>
        <end position="204"/>
    </location>
</feature>
<feature type="region of interest" description="Disordered" evidence="1">
    <location>
        <begin position="177"/>
        <end position="204"/>
    </location>
</feature>
<dbReference type="EMBL" id="CAJNOJ010000673">
    <property type="protein sequence ID" value="CAF1507836.1"/>
    <property type="molecule type" value="Genomic_DNA"/>
</dbReference>
<comment type="caution">
    <text evidence="2">The sequence shown here is derived from an EMBL/GenBank/DDBJ whole genome shotgun (WGS) entry which is preliminary data.</text>
</comment>
<accession>A0A815TMW0</accession>
<dbReference type="AlphaFoldDB" id="A0A815TMW0"/>
<protein>
    <submittedName>
        <fullName evidence="2">Uncharacterized protein</fullName>
    </submittedName>
</protein>
<reference evidence="2" key="1">
    <citation type="submission" date="2021-02" db="EMBL/GenBank/DDBJ databases">
        <authorList>
            <person name="Nowell W R."/>
        </authorList>
    </citation>
    <scope>NUCLEOTIDE SEQUENCE</scope>
</reference>
<organism evidence="2 3">
    <name type="scientific">Adineta ricciae</name>
    <name type="common">Rotifer</name>
    <dbReference type="NCBI Taxonomy" id="249248"/>
    <lineage>
        <taxon>Eukaryota</taxon>
        <taxon>Metazoa</taxon>
        <taxon>Spiralia</taxon>
        <taxon>Gnathifera</taxon>
        <taxon>Rotifera</taxon>
        <taxon>Eurotatoria</taxon>
        <taxon>Bdelloidea</taxon>
        <taxon>Adinetida</taxon>
        <taxon>Adinetidae</taxon>
        <taxon>Adineta</taxon>
    </lineage>
</organism>
<dbReference type="Proteomes" id="UP000663852">
    <property type="component" value="Unassembled WGS sequence"/>
</dbReference>
<proteinExistence type="predicted"/>
<name>A0A815TMW0_ADIRI</name>
<evidence type="ECO:0000256" key="1">
    <source>
        <dbReference type="SAM" id="MobiDB-lite"/>
    </source>
</evidence>
<gene>
    <name evidence="2" type="ORF">EDS130_LOCUS43048</name>
</gene>
<evidence type="ECO:0000313" key="2">
    <source>
        <dbReference type="EMBL" id="CAF1507836.1"/>
    </source>
</evidence>